<reference evidence="3 4" key="1">
    <citation type="submission" date="2020-01" db="EMBL/GenBank/DDBJ databases">
        <title>Spongiivirga citrea KCTC 32990T.</title>
        <authorList>
            <person name="Wang G."/>
        </authorList>
    </citation>
    <scope>NUCLEOTIDE SEQUENCE [LARGE SCALE GENOMIC DNA]</scope>
    <source>
        <strain evidence="3 4">KCTC 32990</strain>
    </source>
</reference>
<organism evidence="3 4">
    <name type="scientific">Spongiivirga citrea</name>
    <dbReference type="NCBI Taxonomy" id="1481457"/>
    <lineage>
        <taxon>Bacteria</taxon>
        <taxon>Pseudomonadati</taxon>
        <taxon>Bacteroidota</taxon>
        <taxon>Flavobacteriia</taxon>
        <taxon>Flavobacteriales</taxon>
        <taxon>Flavobacteriaceae</taxon>
        <taxon>Spongiivirga</taxon>
    </lineage>
</organism>
<accession>A0A6M0CKY4</accession>
<gene>
    <name evidence="3" type="ORF">GWK10_05495</name>
</gene>
<dbReference type="Gene3D" id="3.30.530.20">
    <property type="match status" value="1"/>
</dbReference>
<evidence type="ECO:0000313" key="4">
    <source>
        <dbReference type="Proteomes" id="UP000474296"/>
    </source>
</evidence>
<protein>
    <recommendedName>
        <fullName evidence="2">Activator of Hsp90 ATPase homologue 1/2-like C-terminal domain-containing protein</fullName>
    </recommendedName>
</protein>
<comment type="caution">
    <text evidence="3">The sequence shown here is derived from an EMBL/GenBank/DDBJ whole genome shotgun (WGS) entry which is preliminary data.</text>
</comment>
<proteinExistence type="inferred from homology"/>
<dbReference type="InterPro" id="IPR023393">
    <property type="entry name" value="START-like_dom_sf"/>
</dbReference>
<dbReference type="Pfam" id="PF08327">
    <property type="entry name" value="AHSA1"/>
    <property type="match status" value="1"/>
</dbReference>
<sequence length="141" mass="16155">MKDSIIKEHLFNKDIDTIWKAITEADEISAWFLKADFQPEVGYQYTFNSTGENCSPITGEIKEVSPYTLKYTWVVIENPIETLVTWKLEEQNGQTKLTLEHSGISNYQSDTAIEMFNSFNGGWDNCINGLNEYLTKLVDAK</sequence>
<keyword evidence="4" id="KW-1185">Reference proteome</keyword>
<dbReference type="RefSeq" id="WP_164030020.1">
    <property type="nucleotide sequence ID" value="NZ_JAABOQ010000002.1"/>
</dbReference>
<feature type="domain" description="Activator of Hsp90 ATPase homologue 1/2-like C-terminal" evidence="2">
    <location>
        <begin position="15"/>
        <end position="134"/>
    </location>
</feature>
<dbReference type="AlphaFoldDB" id="A0A6M0CKY4"/>
<evidence type="ECO:0000256" key="1">
    <source>
        <dbReference type="ARBA" id="ARBA00006817"/>
    </source>
</evidence>
<comment type="similarity">
    <text evidence="1">Belongs to the AHA1 family.</text>
</comment>
<dbReference type="CDD" id="cd07814">
    <property type="entry name" value="SRPBCC_CalC_Aha1-like"/>
    <property type="match status" value="1"/>
</dbReference>
<dbReference type="InterPro" id="IPR013538">
    <property type="entry name" value="ASHA1/2-like_C"/>
</dbReference>
<dbReference type="Proteomes" id="UP000474296">
    <property type="component" value="Unassembled WGS sequence"/>
</dbReference>
<dbReference type="SUPFAM" id="SSF55961">
    <property type="entry name" value="Bet v1-like"/>
    <property type="match status" value="1"/>
</dbReference>
<evidence type="ECO:0000259" key="2">
    <source>
        <dbReference type="Pfam" id="PF08327"/>
    </source>
</evidence>
<name>A0A6M0CKY4_9FLAO</name>
<evidence type="ECO:0000313" key="3">
    <source>
        <dbReference type="EMBL" id="NER16654.1"/>
    </source>
</evidence>
<dbReference type="EMBL" id="JAABOQ010000002">
    <property type="protein sequence ID" value="NER16654.1"/>
    <property type="molecule type" value="Genomic_DNA"/>
</dbReference>